<feature type="active site" description="Charge relay system" evidence="5">
    <location>
        <position position="583"/>
    </location>
</feature>
<evidence type="ECO:0000256" key="5">
    <source>
        <dbReference type="PROSITE-ProRule" id="PRU01240"/>
    </source>
</evidence>
<dbReference type="Proteomes" id="UP000287352">
    <property type="component" value="Unassembled WGS sequence"/>
</dbReference>
<keyword evidence="2 5" id="KW-0645">Protease</keyword>
<evidence type="ECO:0000256" key="1">
    <source>
        <dbReference type="ARBA" id="ARBA00011073"/>
    </source>
</evidence>
<dbReference type="EMBL" id="BIFR01000001">
    <property type="protein sequence ID" value="GCE14036.1"/>
    <property type="molecule type" value="Genomic_DNA"/>
</dbReference>
<dbReference type="GO" id="GO:0004252">
    <property type="term" value="F:serine-type endopeptidase activity"/>
    <property type="evidence" value="ECO:0007669"/>
    <property type="project" value="UniProtKB-UniRule"/>
</dbReference>
<name>A0A402A4P9_9CHLR</name>
<evidence type="ECO:0000256" key="4">
    <source>
        <dbReference type="ARBA" id="ARBA00022825"/>
    </source>
</evidence>
<feature type="domain" description="Peptidase S8/S53" evidence="6">
    <location>
        <begin position="323"/>
        <end position="609"/>
    </location>
</feature>
<evidence type="ECO:0000259" key="6">
    <source>
        <dbReference type="Pfam" id="PF00082"/>
    </source>
</evidence>
<accession>A0A402A4P9</accession>
<protein>
    <recommendedName>
        <fullName evidence="6">Peptidase S8/S53 domain-containing protein</fullName>
    </recommendedName>
</protein>
<sequence length="661" mass="70927">MVQKQPSIPRSWWSKMVIYWLDNQVALNFHSSLPITAGRQAIINSLGLDEINQYLNMRGYNLVAFGSEDVPFVPTAVDGAIASTGYNQLNVSEQTEAGQAREPLNSLIGKYLFQPVHGTGTLVICFFHLEQTSVYSTAGASILGLSGAVSVPYGSGAYSPNDPTRYVINLINNESSIIRRELDGRALINASPNWLCGGTPIEGCGTHGCTIAPPIPVTEAAQNWHFSLPELAPGLQQRTGAGVTVFVLDTRPPVQQILTTAQQAGEQNQLLQTLVTQLQAPEPTFVLHDTEHFLPRHLENGAPMQPFTGRDVFGRLGGFEMSDHGLFVAGIIRDLVPEARIECLRVLNDFGVGTVAVLVQALERIHHRMLAVNPDTGEAGDLYQQPVVINLSLVTLPHQEVLVPFWSGGAYTGAVQQTNETASLTLGLQAAIQSLTASGAIVVGSAGNDSDARSGNSSGERMQPRYPAAFPEVLSVGAVDKSGHAASYSNYPVTPGALQNNGIATYGGGVPIPVLPTQPRPEIPYSEGSPFDPQTMIDVERQTLDAIVGLHTAPTYPAFSTTETPQSYAAPNPNAWAYWSGTSFATPVISAVAARLLEDLRATNSALQPYQWHHEVMSFFTRPQAQAARVKDGETFSSVPEFSTGGINVGLLKAQQSLLKN</sequence>
<dbReference type="InterPro" id="IPR000209">
    <property type="entry name" value="Peptidase_S8/S53_dom"/>
</dbReference>
<keyword evidence="3 5" id="KW-0378">Hydrolase</keyword>
<dbReference type="SUPFAM" id="SSF52743">
    <property type="entry name" value="Subtilisin-like"/>
    <property type="match status" value="1"/>
</dbReference>
<gene>
    <name evidence="7" type="ORF">KTT_38950</name>
</gene>
<keyword evidence="8" id="KW-1185">Reference proteome</keyword>
<comment type="caution">
    <text evidence="7">The sequence shown here is derived from an EMBL/GenBank/DDBJ whole genome shotgun (WGS) entry which is preliminary data.</text>
</comment>
<dbReference type="AlphaFoldDB" id="A0A402A4P9"/>
<feature type="active site" description="Charge relay system" evidence="5">
    <location>
        <position position="324"/>
    </location>
</feature>
<dbReference type="PROSITE" id="PS00138">
    <property type="entry name" value="SUBTILASE_SER"/>
    <property type="match status" value="1"/>
</dbReference>
<evidence type="ECO:0000256" key="2">
    <source>
        <dbReference type="ARBA" id="ARBA00022670"/>
    </source>
</evidence>
<dbReference type="Pfam" id="PF00082">
    <property type="entry name" value="Peptidase_S8"/>
    <property type="match status" value="1"/>
</dbReference>
<dbReference type="GO" id="GO:0006508">
    <property type="term" value="P:proteolysis"/>
    <property type="evidence" value="ECO:0007669"/>
    <property type="project" value="UniProtKB-KW"/>
</dbReference>
<feature type="active site" description="Charge relay system" evidence="5">
    <location>
        <position position="249"/>
    </location>
</feature>
<evidence type="ECO:0000313" key="8">
    <source>
        <dbReference type="Proteomes" id="UP000287352"/>
    </source>
</evidence>
<dbReference type="Gene3D" id="3.40.50.200">
    <property type="entry name" value="Peptidase S8/S53 domain"/>
    <property type="match status" value="1"/>
</dbReference>
<dbReference type="OrthoDB" id="9798386at2"/>
<dbReference type="PANTHER" id="PTHR43806">
    <property type="entry name" value="PEPTIDASE S8"/>
    <property type="match status" value="1"/>
</dbReference>
<dbReference type="InterPro" id="IPR015500">
    <property type="entry name" value="Peptidase_S8_subtilisin-rel"/>
</dbReference>
<organism evidence="7 8">
    <name type="scientific">Tengunoibacter tsumagoiensis</name>
    <dbReference type="NCBI Taxonomy" id="2014871"/>
    <lineage>
        <taxon>Bacteria</taxon>
        <taxon>Bacillati</taxon>
        <taxon>Chloroflexota</taxon>
        <taxon>Ktedonobacteria</taxon>
        <taxon>Ktedonobacterales</taxon>
        <taxon>Dictyobacteraceae</taxon>
        <taxon>Tengunoibacter</taxon>
    </lineage>
</organism>
<dbReference type="PROSITE" id="PS51892">
    <property type="entry name" value="SUBTILASE"/>
    <property type="match status" value="1"/>
</dbReference>
<dbReference type="InterPro" id="IPR050131">
    <property type="entry name" value="Peptidase_S8_subtilisin-like"/>
</dbReference>
<dbReference type="RefSeq" id="WP_126581517.1">
    <property type="nucleotide sequence ID" value="NZ_BIFR01000001.1"/>
</dbReference>
<proteinExistence type="inferred from homology"/>
<dbReference type="InterPro" id="IPR023828">
    <property type="entry name" value="Peptidase_S8_Ser-AS"/>
</dbReference>
<reference evidence="8" key="1">
    <citation type="submission" date="2018-12" db="EMBL/GenBank/DDBJ databases">
        <title>Tengunoibacter tsumagoiensis gen. nov., sp. nov., Dictyobacter kobayashii sp. nov., D. alpinus sp. nov., and D. joshuensis sp. nov. and description of Dictyobacteraceae fam. nov. within the order Ktedonobacterales isolated from Tengu-no-mugimeshi.</title>
        <authorList>
            <person name="Wang C.M."/>
            <person name="Zheng Y."/>
            <person name="Sakai Y."/>
            <person name="Toyoda A."/>
            <person name="Minakuchi Y."/>
            <person name="Abe K."/>
            <person name="Yokota A."/>
            <person name="Yabe S."/>
        </authorList>
    </citation>
    <scope>NUCLEOTIDE SEQUENCE [LARGE SCALE GENOMIC DNA]</scope>
    <source>
        <strain evidence="8">Uno3</strain>
    </source>
</reference>
<evidence type="ECO:0000256" key="3">
    <source>
        <dbReference type="ARBA" id="ARBA00022801"/>
    </source>
</evidence>
<dbReference type="PRINTS" id="PR00723">
    <property type="entry name" value="SUBTILISIN"/>
</dbReference>
<dbReference type="PANTHER" id="PTHR43806:SF11">
    <property type="entry name" value="CEREVISIN-RELATED"/>
    <property type="match status" value="1"/>
</dbReference>
<dbReference type="InterPro" id="IPR036852">
    <property type="entry name" value="Peptidase_S8/S53_dom_sf"/>
</dbReference>
<evidence type="ECO:0000313" key="7">
    <source>
        <dbReference type="EMBL" id="GCE14036.1"/>
    </source>
</evidence>
<comment type="similarity">
    <text evidence="1 5">Belongs to the peptidase S8 family.</text>
</comment>
<keyword evidence="4 5" id="KW-0720">Serine protease</keyword>